<name>A0AAV3YL95_9GAST</name>
<feature type="region of interest" description="Disordered" evidence="1">
    <location>
        <begin position="173"/>
        <end position="198"/>
    </location>
</feature>
<dbReference type="Proteomes" id="UP000735302">
    <property type="component" value="Unassembled WGS sequence"/>
</dbReference>
<gene>
    <name evidence="2" type="ORF">PoB_000961800</name>
</gene>
<evidence type="ECO:0000313" key="2">
    <source>
        <dbReference type="EMBL" id="GFN83112.1"/>
    </source>
</evidence>
<comment type="caution">
    <text evidence="2">The sequence shown here is derived from an EMBL/GenBank/DDBJ whole genome shotgun (WGS) entry which is preliminary data.</text>
</comment>
<dbReference type="EMBL" id="BLXT01001094">
    <property type="protein sequence ID" value="GFN83112.1"/>
    <property type="molecule type" value="Genomic_DNA"/>
</dbReference>
<sequence length="223" mass="25059">MKDRHKKRFVYSTDTCPGSSGAPVLVLDDFGMANDILPMMNKQTWTAPHSEGEVEGKLNRSGASIVDLKARKTVLPHLIAKGFRNLRDLSDTSVDMFLEDQACVRRFNMRKKSSNSYRPQKLYWCHTDHRVHTGPLVILAPLVTQVILAPQVEQLIQTPKIILVPHRSQSSYWPTGHTGPTSHTGYTGPTGRATHTDPKSYTGATQITDFILAHWSYWPPQVL</sequence>
<reference evidence="2 3" key="1">
    <citation type="journal article" date="2021" name="Elife">
        <title>Chloroplast acquisition without the gene transfer in kleptoplastic sea slugs, Plakobranchus ocellatus.</title>
        <authorList>
            <person name="Maeda T."/>
            <person name="Takahashi S."/>
            <person name="Yoshida T."/>
            <person name="Shimamura S."/>
            <person name="Takaki Y."/>
            <person name="Nagai Y."/>
            <person name="Toyoda A."/>
            <person name="Suzuki Y."/>
            <person name="Arimoto A."/>
            <person name="Ishii H."/>
            <person name="Satoh N."/>
            <person name="Nishiyama T."/>
            <person name="Hasebe M."/>
            <person name="Maruyama T."/>
            <person name="Minagawa J."/>
            <person name="Obokata J."/>
            <person name="Shigenobu S."/>
        </authorList>
    </citation>
    <scope>NUCLEOTIDE SEQUENCE [LARGE SCALE GENOMIC DNA]</scope>
</reference>
<evidence type="ECO:0000313" key="3">
    <source>
        <dbReference type="Proteomes" id="UP000735302"/>
    </source>
</evidence>
<keyword evidence="3" id="KW-1185">Reference proteome</keyword>
<accession>A0AAV3YL95</accession>
<feature type="compositionally biased region" description="Low complexity" evidence="1">
    <location>
        <begin position="174"/>
        <end position="191"/>
    </location>
</feature>
<organism evidence="2 3">
    <name type="scientific">Plakobranchus ocellatus</name>
    <dbReference type="NCBI Taxonomy" id="259542"/>
    <lineage>
        <taxon>Eukaryota</taxon>
        <taxon>Metazoa</taxon>
        <taxon>Spiralia</taxon>
        <taxon>Lophotrochozoa</taxon>
        <taxon>Mollusca</taxon>
        <taxon>Gastropoda</taxon>
        <taxon>Heterobranchia</taxon>
        <taxon>Euthyneura</taxon>
        <taxon>Panpulmonata</taxon>
        <taxon>Sacoglossa</taxon>
        <taxon>Placobranchoidea</taxon>
        <taxon>Plakobranchidae</taxon>
        <taxon>Plakobranchus</taxon>
    </lineage>
</organism>
<proteinExistence type="predicted"/>
<protein>
    <submittedName>
        <fullName evidence="2">Uncharacterized protein</fullName>
    </submittedName>
</protein>
<dbReference type="AlphaFoldDB" id="A0AAV3YL95"/>
<evidence type="ECO:0000256" key="1">
    <source>
        <dbReference type="SAM" id="MobiDB-lite"/>
    </source>
</evidence>